<keyword evidence="3" id="KW-1185">Reference proteome</keyword>
<feature type="region of interest" description="Disordered" evidence="1">
    <location>
        <begin position="42"/>
        <end position="87"/>
    </location>
</feature>
<proteinExistence type="predicted"/>
<protein>
    <submittedName>
        <fullName evidence="2">Uncharacterized protein</fullName>
    </submittedName>
</protein>
<evidence type="ECO:0000313" key="2">
    <source>
        <dbReference type="EMBL" id="KAG6592220.1"/>
    </source>
</evidence>
<dbReference type="Proteomes" id="UP000685013">
    <property type="component" value="Chromosome 9"/>
</dbReference>
<organism evidence="2 3">
    <name type="scientific">Cucurbita argyrosperma subsp. sororia</name>
    <dbReference type="NCBI Taxonomy" id="37648"/>
    <lineage>
        <taxon>Eukaryota</taxon>
        <taxon>Viridiplantae</taxon>
        <taxon>Streptophyta</taxon>
        <taxon>Embryophyta</taxon>
        <taxon>Tracheophyta</taxon>
        <taxon>Spermatophyta</taxon>
        <taxon>Magnoliopsida</taxon>
        <taxon>eudicotyledons</taxon>
        <taxon>Gunneridae</taxon>
        <taxon>Pentapetalae</taxon>
        <taxon>rosids</taxon>
        <taxon>fabids</taxon>
        <taxon>Cucurbitales</taxon>
        <taxon>Cucurbitaceae</taxon>
        <taxon>Cucurbiteae</taxon>
        <taxon>Cucurbita</taxon>
    </lineage>
</organism>
<sequence length="87" mass="9379">MMKRGSTPFFLLIFNFLFQITISISRFLGFHVNTISALSENTHLDASHPSPTDVDPPVDESGQEETALAKRTPPPPPPSNGGGGQTN</sequence>
<comment type="caution">
    <text evidence="2">The sequence shown here is derived from an EMBL/GenBank/DDBJ whole genome shotgun (WGS) entry which is preliminary data.</text>
</comment>
<reference evidence="2 3" key="1">
    <citation type="journal article" date="2021" name="Hortic Res">
        <title>The domestication of Cucurbita argyrosperma as revealed by the genome of its wild relative.</title>
        <authorList>
            <person name="Barrera-Redondo J."/>
            <person name="Sanchez-de la Vega G."/>
            <person name="Aguirre-Liguori J.A."/>
            <person name="Castellanos-Morales G."/>
            <person name="Gutierrez-Guerrero Y.T."/>
            <person name="Aguirre-Dugua X."/>
            <person name="Aguirre-Planter E."/>
            <person name="Tenaillon M.I."/>
            <person name="Lira-Saade R."/>
            <person name="Eguiarte L.E."/>
        </authorList>
    </citation>
    <scope>NUCLEOTIDE SEQUENCE [LARGE SCALE GENOMIC DNA]</scope>
    <source>
        <strain evidence="2">JBR-2021</strain>
    </source>
</reference>
<dbReference type="AlphaFoldDB" id="A0AAV6N444"/>
<evidence type="ECO:0000256" key="1">
    <source>
        <dbReference type="SAM" id="MobiDB-lite"/>
    </source>
</evidence>
<accession>A0AAV6N444</accession>
<gene>
    <name evidence="2" type="ORF">SDJN03_14566</name>
</gene>
<feature type="non-terminal residue" evidence="2">
    <location>
        <position position="1"/>
    </location>
</feature>
<name>A0AAV6N444_9ROSI</name>
<evidence type="ECO:0000313" key="3">
    <source>
        <dbReference type="Proteomes" id="UP000685013"/>
    </source>
</evidence>
<dbReference type="EMBL" id="JAGKQH010000009">
    <property type="protein sequence ID" value="KAG6592220.1"/>
    <property type="molecule type" value="Genomic_DNA"/>
</dbReference>